<reference evidence="3 4" key="1">
    <citation type="submission" date="2017-04" db="EMBL/GenBank/DDBJ databases">
        <authorList>
            <person name="Afonso C.L."/>
            <person name="Miller P.J."/>
            <person name="Scott M.A."/>
            <person name="Spackman E."/>
            <person name="Goraichik I."/>
            <person name="Dimitrov K.M."/>
            <person name="Suarez D.L."/>
            <person name="Swayne D.E."/>
        </authorList>
    </citation>
    <scope>NUCLEOTIDE SEQUENCE [LARGE SCALE GENOMIC DNA]</scope>
    <source>
        <strain evidence="3 4">CGMCC 1.12708</strain>
    </source>
</reference>
<dbReference type="GO" id="GO:0004657">
    <property type="term" value="F:proline dehydrogenase activity"/>
    <property type="evidence" value="ECO:0007669"/>
    <property type="project" value="InterPro"/>
</dbReference>
<dbReference type="GO" id="GO:0071949">
    <property type="term" value="F:FAD binding"/>
    <property type="evidence" value="ECO:0007669"/>
    <property type="project" value="TreeGrafter"/>
</dbReference>
<protein>
    <submittedName>
        <fullName evidence="3">L-proline dehydrogenase</fullName>
    </submittedName>
</protein>
<dbReference type="PANTHER" id="PTHR13914:SF0">
    <property type="entry name" value="PROLINE DEHYDROGENASE 1, MITOCHONDRIAL"/>
    <property type="match status" value="1"/>
</dbReference>
<name>A0A1W1Z580_9FLAO</name>
<evidence type="ECO:0000313" key="3">
    <source>
        <dbReference type="EMBL" id="SMC43271.1"/>
    </source>
</evidence>
<dbReference type="InterPro" id="IPR015659">
    <property type="entry name" value="Proline_oxidase"/>
</dbReference>
<proteinExistence type="predicted"/>
<evidence type="ECO:0000313" key="4">
    <source>
        <dbReference type="Proteomes" id="UP000192393"/>
    </source>
</evidence>
<dbReference type="EMBL" id="FWXS01000002">
    <property type="protein sequence ID" value="SMC43271.1"/>
    <property type="molecule type" value="Genomic_DNA"/>
</dbReference>
<evidence type="ECO:0000259" key="2">
    <source>
        <dbReference type="Pfam" id="PF01619"/>
    </source>
</evidence>
<dbReference type="OrthoDB" id="1401444at2"/>
<dbReference type="AlphaFoldDB" id="A0A1W1Z580"/>
<dbReference type="InterPro" id="IPR029041">
    <property type="entry name" value="FAD-linked_oxidoreductase-like"/>
</dbReference>
<dbReference type="SUPFAM" id="SSF51730">
    <property type="entry name" value="FAD-linked oxidoreductase"/>
    <property type="match status" value="1"/>
</dbReference>
<keyword evidence="1" id="KW-0560">Oxidoreductase</keyword>
<dbReference type="RefSeq" id="WP_084016342.1">
    <property type="nucleotide sequence ID" value="NZ_FWXS01000002.1"/>
</dbReference>
<feature type="domain" description="Proline dehydrogenase" evidence="2">
    <location>
        <begin position="74"/>
        <end position="373"/>
    </location>
</feature>
<evidence type="ECO:0000256" key="1">
    <source>
        <dbReference type="ARBA" id="ARBA00023002"/>
    </source>
</evidence>
<dbReference type="Pfam" id="PF01619">
    <property type="entry name" value="Pro_dh"/>
    <property type="match status" value="1"/>
</dbReference>
<dbReference type="Proteomes" id="UP000192393">
    <property type="component" value="Unassembled WGS sequence"/>
</dbReference>
<organism evidence="3 4">
    <name type="scientific">Moheibacter sediminis</name>
    <dbReference type="NCBI Taxonomy" id="1434700"/>
    <lineage>
        <taxon>Bacteria</taxon>
        <taxon>Pseudomonadati</taxon>
        <taxon>Bacteroidota</taxon>
        <taxon>Flavobacteriia</taxon>
        <taxon>Flavobacteriales</taxon>
        <taxon>Weeksellaceae</taxon>
        <taxon>Moheibacter</taxon>
    </lineage>
</organism>
<dbReference type="PANTHER" id="PTHR13914">
    <property type="entry name" value="PROLINE OXIDASE"/>
    <property type="match status" value="1"/>
</dbReference>
<keyword evidence="4" id="KW-1185">Reference proteome</keyword>
<accession>A0A1W1Z580</accession>
<dbReference type="Gene3D" id="3.20.20.220">
    <property type="match status" value="1"/>
</dbReference>
<dbReference type="GO" id="GO:0010133">
    <property type="term" value="P:L-proline catabolic process to L-glutamate"/>
    <property type="evidence" value="ECO:0007669"/>
    <property type="project" value="TreeGrafter"/>
</dbReference>
<dbReference type="STRING" id="1434700.SAMN06296427_102191"/>
<gene>
    <name evidence="3" type="ORF">SAMN06296427_102191</name>
</gene>
<dbReference type="InterPro" id="IPR002872">
    <property type="entry name" value="Proline_DH_dom"/>
</dbReference>
<sequence>MPLFDDTQTAFESKSDKDLKKAHFLFKMIANPFLTKVGTVMFKLPFATEIPLVKPMIRRTIYKQFVGGETTAECLKVAKELSKYGVGSIMDYSVEGQEHEEEFDSVKNEILCLIDIANKNPVEFPFVVFKPTGFGRIDLFEKVGKKLPMTEEEKLSWKKICDRFEEVCKKGFEADVTMMVDAEESWMQDSADNLVDEMMQKYNKERCVVCNTLQMYRHDRLDYLKNIYQKAEAENYFIGFKVVRGAYMEKERARAEVENYPSPIQPDKAATDRDYDAALKFIVEHNHRISLFAGTHNEHSSELLTKLMKDNGIENGYHKIWFGQLFGMSDNISFKLGNLGYNIAKYLPYGPIKEVMPYLIRRAQENTSVAGQTGRELSLIEKEIKRRKQNA</sequence>